<gene>
    <name evidence="4" type="ORF">CBOVIS_LOCUS11029</name>
</gene>
<dbReference type="OrthoDB" id="303066at2759"/>
<accession>A0A8S1FDU1</accession>
<dbReference type="Pfam" id="PF24871">
    <property type="entry name" value="Piezo_TM1-24"/>
    <property type="match status" value="1"/>
</dbReference>
<dbReference type="AlphaFoldDB" id="A0A8S1FDU1"/>
<sequence length="790" mass="89543">MTVPPWFKSFALKFVLPVAFLAAAIIRPCFFSILYVALALTSAILPSIRAHHALPKIIGTFVTIAHLVSLGIGLGVTSYQISEHVIHKNSTTYICNRADTTFFRSLGLVRFHSTGTFESVRAYLPEVISVTTSLVVFVVVMFCSHRNQNLDIVGDVVSVRDSQTQIQSQNSMMWKALLNSLRRLTNFLIVMFMAYVGVVKPSLANFVYFAAFLFFSTWWSTYKPLRHSVYNKVKLFLILFAGLHVILLYSYQIPIVHNSWIPKRSAVARLLGLNILIDAKCPEWWKYPFVAPDFDSRNLLMKWPLYANPIVVLVFYYALVIQYKFTKNGSRQYFDDHDIGSSVHEERFASAGTVESHVDDEPEHLITIGETQTTTTPSSTNGASRGRGNTLLLGNDPDHESSTQPSDTQTSIPMRKVTSQVDRSKLNNIFNANREQESAASKGMIAVISFVIYHAYSLALTAMMVWALLYHSIFGLILLIITCVLWIFRDTRKAAFTISPLILAYIEFLLLLQYVLSMDVHNEIGDPKWMDFVGIHWMKIPSHALVILCVQTLLSLPVFLLVRLARREKYYASLSDFERQRRIQSYGTFGGTRAGGGVAVAKDPKSRKLAAFVKYCSTKISTYFIFVVSLTLLIVATYAKPTFYNIGFFAIWALSIVYLKISFRLFRGVAYVFWLSLTFYTSLVIIILYIYQFKGVAIWLQNTTGLSKDWLETIGLVDYSAIGESGTLFLRLFAPICLFVVTMLQLKFFHDAWQQAVSPIRADAGDSRTPSMQLLRRESSSNIFKREYLS</sequence>
<feature type="transmembrane region" description="Helical" evidence="2">
    <location>
        <begin position="495"/>
        <end position="516"/>
    </location>
</feature>
<feature type="transmembrane region" description="Helical" evidence="2">
    <location>
        <begin position="233"/>
        <end position="251"/>
    </location>
</feature>
<protein>
    <recommendedName>
        <fullName evidence="3">Piezo TM1-24 domain-containing protein</fullName>
    </recommendedName>
</protein>
<dbReference type="Proteomes" id="UP000494206">
    <property type="component" value="Unassembled WGS sequence"/>
</dbReference>
<feature type="transmembrane region" description="Helical" evidence="2">
    <location>
        <begin position="612"/>
        <end position="636"/>
    </location>
</feature>
<reference evidence="4 5" key="1">
    <citation type="submission" date="2020-04" db="EMBL/GenBank/DDBJ databases">
        <authorList>
            <person name="Laetsch R D."/>
            <person name="Stevens L."/>
            <person name="Kumar S."/>
            <person name="Blaxter L. M."/>
        </authorList>
    </citation>
    <scope>NUCLEOTIDE SEQUENCE [LARGE SCALE GENOMIC DNA]</scope>
</reference>
<dbReference type="InterPro" id="IPR027272">
    <property type="entry name" value="Piezo"/>
</dbReference>
<evidence type="ECO:0000313" key="4">
    <source>
        <dbReference type="EMBL" id="CAB3409372.1"/>
    </source>
</evidence>
<name>A0A8S1FDU1_9PELO</name>
<feature type="transmembrane region" description="Helical" evidence="2">
    <location>
        <begin position="57"/>
        <end position="81"/>
    </location>
</feature>
<organism evidence="4 5">
    <name type="scientific">Caenorhabditis bovis</name>
    <dbReference type="NCBI Taxonomy" id="2654633"/>
    <lineage>
        <taxon>Eukaryota</taxon>
        <taxon>Metazoa</taxon>
        <taxon>Ecdysozoa</taxon>
        <taxon>Nematoda</taxon>
        <taxon>Chromadorea</taxon>
        <taxon>Rhabditida</taxon>
        <taxon>Rhabditina</taxon>
        <taxon>Rhabditomorpha</taxon>
        <taxon>Rhabditoidea</taxon>
        <taxon>Rhabditidae</taxon>
        <taxon>Peloderinae</taxon>
        <taxon>Caenorhabditis</taxon>
    </lineage>
</organism>
<keyword evidence="2" id="KW-0472">Membrane</keyword>
<feature type="transmembrane region" description="Helical" evidence="2">
    <location>
        <begin position="181"/>
        <end position="198"/>
    </location>
</feature>
<dbReference type="PANTHER" id="PTHR13167:SF25">
    <property type="entry name" value="PIEZO-TYPE MECHANOSENSITIVE ION CHANNEL COMPONENT"/>
    <property type="match status" value="1"/>
</dbReference>
<feature type="region of interest" description="Disordered" evidence="1">
    <location>
        <begin position="367"/>
        <end position="413"/>
    </location>
</feature>
<feature type="transmembrane region" description="Helical" evidence="2">
    <location>
        <begin position="204"/>
        <end position="221"/>
    </location>
</feature>
<dbReference type="GO" id="GO:0005886">
    <property type="term" value="C:plasma membrane"/>
    <property type="evidence" value="ECO:0007669"/>
    <property type="project" value="TreeGrafter"/>
</dbReference>
<dbReference type="GO" id="GO:0071260">
    <property type="term" value="P:cellular response to mechanical stimulus"/>
    <property type="evidence" value="ECO:0007669"/>
    <property type="project" value="TreeGrafter"/>
</dbReference>
<feature type="compositionally biased region" description="Polar residues" evidence="1">
    <location>
        <begin position="402"/>
        <end position="413"/>
    </location>
</feature>
<evidence type="ECO:0000313" key="5">
    <source>
        <dbReference type="Proteomes" id="UP000494206"/>
    </source>
</evidence>
<keyword evidence="5" id="KW-1185">Reference proteome</keyword>
<feature type="transmembrane region" description="Helical" evidence="2">
    <location>
        <begin position="671"/>
        <end position="691"/>
    </location>
</feature>
<feature type="transmembrane region" description="Helical" evidence="2">
    <location>
        <begin position="443"/>
        <end position="462"/>
    </location>
</feature>
<evidence type="ECO:0000256" key="2">
    <source>
        <dbReference type="SAM" id="Phobius"/>
    </source>
</evidence>
<feature type="transmembrane region" description="Helical" evidence="2">
    <location>
        <begin position="642"/>
        <end position="659"/>
    </location>
</feature>
<feature type="transmembrane region" description="Helical" evidence="2">
    <location>
        <begin position="728"/>
        <end position="746"/>
    </location>
</feature>
<dbReference type="GO" id="GO:0008381">
    <property type="term" value="F:mechanosensitive monoatomic ion channel activity"/>
    <property type="evidence" value="ECO:0007669"/>
    <property type="project" value="InterPro"/>
</dbReference>
<feature type="transmembrane region" description="Helical" evidence="2">
    <location>
        <begin position="303"/>
        <end position="321"/>
    </location>
</feature>
<dbReference type="GO" id="GO:0005261">
    <property type="term" value="F:monoatomic cation channel activity"/>
    <property type="evidence" value="ECO:0007669"/>
    <property type="project" value="TreeGrafter"/>
</dbReference>
<dbReference type="GO" id="GO:0050982">
    <property type="term" value="P:detection of mechanical stimulus"/>
    <property type="evidence" value="ECO:0007669"/>
    <property type="project" value="TreeGrafter"/>
</dbReference>
<feature type="compositionally biased region" description="Low complexity" evidence="1">
    <location>
        <begin position="371"/>
        <end position="380"/>
    </location>
</feature>
<dbReference type="GO" id="GO:0042391">
    <property type="term" value="P:regulation of membrane potential"/>
    <property type="evidence" value="ECO:0007669"/>
    <property type="project" value="TreeGrafter"/>
</dbReference>
<dbReference type="InterPro" id="IPR056769">
    <property type="entry name" value="Piezo_TM1-24"/>
</dbReference>
<proteinExistence type="predicted"/>
<keyword evidence="2" id="KW-1133">Transmembrane helix</keyword>
<evidence type="ECO:0000256" key="1">
    <source>
        <dbReference type="SAM" id="MobiDB-lite"/>
    </source>
</evidence>
<feature type="transmembrane region" description="Helical" evidence="2">
    <location>
        <begin position="540"/>
        <end position="562"/>
    </location>
</feature>
<keyword evidence="2" id="KW-0812">Transmembrane</keyword>
<dbReference type="EMBL" id="CADEPM010000008">
    <property type="protein sequence ID" value="CAB3409372.1"/>
    <property type="molecule type" value="Genomic_DNA"/>
</dbReference>
<dbReference type="PANTHER" id="PTHR13167">
    <property type="entry name" value="PIEZO-TYPE MECHANOSENSITIVE ION CHANNEL COMPONENT"/>
    <property type="match status" value="1"/>
</dbReference>
<feature type="transmembrane region" description="Helical" evidence="2">
    <location>
        <begin position="122"/>
        <end position="143"/>
    </location>
</feature>
<feature type="transmembrane region" description="Helical" evidence="2">
    <location>
        <begin position="20"/>
        <end position="45"/>
    </location>
</feature>
<feature type="domain" description="Piezo TM1-24" evidence="3">
    <location>
        <begin position="27"/>
        <end position="754"/>
    </location>
</feature>
<feature type="transmembrane region" description="Helical" evidence="2">
    <location>
        <begin position="468"/>
        <end position="488"/>
    </location>
</feature>
<evidence type="ECO:0000259" key="3">
    <source>
        <dbReference type="Pfam" id="PF24871"/>
    </source>
</evidence>
<comment type="caution">
    <text evidence="4">The sequence shown here is derived from an EMBL/GenBank/DDBJ whole genome shotgun (WGS) entry which is preliminary data.</text>
</comment>